<dbReference type="InterPro" id="IPR037196">
    <property type="entry name" value="HSP90_C"/>
</dbReference>
<dbReference type="Proteomes" id="UP000011518">
    <property type="component" value="Unassembled WGS sequence"/>
</dbReference>
<dbReference type="InterPro" id="IPR001404">
    <property type="entry name" value="Hsp90_fam"/>
</dbReference>
<evidence type="ECO:0000256" key="1">
    <source>
        <dbReference type="ARBA" id="ARBA00008239"/>
    </source>
</evidence>
<protein>
    <submittedName>
        <fullName evidence="3">Heat shock protein HSP 90-beta</fullName>
    </submittedName>
</protein>
<dbReference type="Gene3D" id="1.20.120.790">
    <property type="entry name" value="Heat shock protein 90, C-terminal domain"/>
    <property type="match status" value="1"/>
</dbReference>
<reference evidence="4" key="2">
    <citation type="journal article" date="2013" name="Nat. Commun.">
        <title>Genome of the Chinese tree shrew.</title>
        <authorList>
            <person name="Fan Y."/>
            <person name="Huang Z.Y."/>
            <person name="Cao C.C."/>
            <person name="Chen C.S."/>
            <person name="Chen Y.X."/>
            <person name="Fan D.D."/>
            <person name="He J."/>
            <person name="Hou H.L."/>
            <person name="Hu L."/>
            <person name="Hu X.T."/>
            <person name="Jiang X.T."/>
            <person name="Lai R."/>
            <person name="Lang Y.S."/>
            <person name="Liang B."/>
            <person name="Liao S.G."/>
            <person name="Mu D."/>
            <person name="Ma Y.Y."/>
            <person name="Niu Y.Y."/>
            <person name="Sun X.Q."/>
            <person name="Xia J.Q."/>
            <person name="Xiao J."/>
            <person name="Xiong Z.Q."/>
            <person name="Xu L."/>
            <person name="Yang L."/>
            <person name="Zhang Y."/>
            <person name="Zhao W."/>
            <person name="Zhao X.D."/>
            <person name="Zheng Y.T."/>
            <person name="Zhou J.M."/>
            <person name="Zhu Y.B."/>
            <person name="Zhang G.J."/>
            <person name="Wang J."/>
            <person name="Yao Y.G."/>
        </authorList>
    </citation>
    <scope>NUCLEOTIDE SEQUENCE [LARGE SCALE GENOMIC DNA]</scope>
</reference>
<reference evidence="4" key="1">
    <citation type="submission" date="2012-07" db="EMBL/GenBank/DDBJ databases">
        <title>Genome of the Chinese tree shrew, a rising model animal genetically related to primates.</title>
        <authorList>
            <person name="Zhang G."/>
            <person name="Fan Y."/>
            <person name="Yao Y."/>
            <person name="Huang Z."/>
        </authorList>
    </citation>
    <scope>NUCLEOTIDE SEQUENCE [LARGE SCALE GENOMIC DNA]</scope>
</reference>
<dbReference type="SUPFAM" id="SSF110942">
    <property type="entry name" value="HSP90 C-terminal domain"/>
    <property type="match status" value="1"/>
</dbReference>
<comment type="similarity">
    <text evidence="1">Belongs to the heat shock protein 90 family.</text>
</comment>
<dbReference type="PANTHER" id="PTHR11528">
    <property type="entry name" value="HEAT SHOCK PROTEIN 90 FAMILY MEMBER"/>
    <property type="match status" value="1"/>
</dbReference>
<evidence type="ECO:0000313" key="3">
    <source>
        <dbReference type="EMBL" id="ELW66698.1"/>
    </source>
</evidence>
<dbReference type="InParanoid" id="L9KVH8"/>
<keyword evidence="2" id="KW-0143">Chaperone</keyword>
<dbReference type="GO" id="GO:0051082">
    <property type="term" value="F:unfolded protein binding"/>
    <property type="evidence" value="ECO:0007669"/>
    <property type="project" value="InterPro"/>
</dbReference>
<dbReference type="AlphaFoldDB" id="L9KVH8"/>
<evidence type="ECO:0000256" key="2">
    <source>
        <dbReference type="ARBA" id="ARBA00023186"/>
    </source>
</evidence>
<keyword evidence="3" id="KW-0346">Stress response</keyword>
<dbReference type="STRING" id="246437.L9KVH8"/>
<dbReference type="GO" id="GO:0140662">
    <property type="term" value="F:ATP-dependent protein folding chaperone"/>
    <property type="evidence" value="ECO:0007669"/>
    <property type="project" value="InterPro"/>
</dbReference>
<dbReference type="GO" id="GO:0005524">
    <property type="term" value="F:ATP binding"/>
    <property type="evidence" value="ECO:0007669"/>
    <property type="project" value="InterPro"/>
</dbReference>
<sequence length="272" mass="30386">MTKKHLEINPNHNIVETLWQKAEADKNDKAVKDLVVLQFELALFSSGFSLEDPQTHSSLICCVTKLGLGIDEDEVTAEDPSAAVSDEIPLLRHDSLWWRHVPYRSCEVCFPHDHCCKAKCLTTVARWIGEGKGRETDWHAHILVRGDKNQNYKSRSRDGEEEVATGEKEVAVEHLLKASRVQLGASSFTGDRSVLICSVPAPPPDFLLVTEATCFVFLNIEGKVTHLRYSGMAESTLMHGVFITSPMTGSENQERKPVHRFGGNTVCDLQLY</sequence>
<accession>L9KVH8</accession>
<dbReference type="EMBL" id="KB320639">
    <property type="protein sequence ID" value="ELW66698.1"/>
    <property type="molecule type" value="Genomic_DNA"/>
</dbReference>
<proteinExistence type="inferred from homology"/>
<dbReference type="Pfam" id="PF00183">
    <property type="entry name" value="HSP90"/>
    <property type="match status" value="1"/>
</dbReference>
<organism evidence="3 4">
    <name type="scientific">Tupaia chinensis</name>
    <name type="common">Chinese tree shrew</name>
    <name type="synonym">Tupaia belangeri chinensis</name>
    <dbReference type="NCBI Taxonomy" id="246437"/>
    <lineage>
        <taxon>Eukaryota</taxon>
        <taxon>Metazoa</taxon>
        <taxon>Chordata</taxon>
        <taxon>Craniata</taxon>
        <taxon>Vertebrata</taxon>
        <taxon>Euteleostomi</taxon>
        <taxon>Mammalia</taxon>
        <taxon>Eutheria</taxon>
        <taxon>Euarchontoglires</taxon>
        <taxon>Scandentia</taxon>
        <taxon>Tupaiidae</taxon>
        <taxon>Tupaia</taxon>
    </lineage>
</organism>
<keyword evidence="4" id="KW-1185">Reference proteome</keyword>
<evidence type="ECO:0000313" key="4">
    <source>
        <dbReference type="Proteomes" id="UP000011518"/>
    </source>
</evidence>
<gene>
    <name evidence="3" type="ORF">TREES_T100006494</name>
</gene>
<dbReference type="GO" id="GO:0016887">
    <property type="term" value="F:ATP hydrolysis activity"/>
    <property type="evidence" value="ECO:0007669"/>
    <property type="project" value="InterPro"/>
</dbReference>
<name>L9KVH8_TUPCH</name>